<dbReference type="GO" id="GO:0042597">
    <property type="term" value="C:periplasmic space"/>
    <property type="evidence" value="ECO:0007669"/>
    <property type="project" value="UniProtKB-SubCell"/>
</dbReference>
<comment type="caution">
    <text evidence="13">The sequence shown here is derived from an EMBL/GenBank/DDBJ whole genome shotgun (WGS) entry which is preliminary data.</text>
</comment>
<dbReference type="PROSITE" id="PS50106">
    <property type="entry name" value="PDZ"/>
    <property type="match status" value="2"/>
</dbReference>
<dbReference type="SMART" id="SM00228">
    <property type="entry name" value="PDZ"/>
    <property type="match status" value="2"/>
</dbReference>
<reference evidence="13 14" key="1">
    <citation type="submission" date="2020-01" db="EMBL/GenBank/DDBJ databases">
        <title>Genomes assembled from Gulf of Kutch pelagic sediment metagenomes.</title>
        <authorList>
            <person name="Chandrashekar M."/>
            <person name="Mahajan M.S."/>
            <person name="Dave K.J."/>
            <person name="Vatsa P."/>
            <person name="Nathani N.M."/>
        </authorList>
    </citation>
    <scope>NUCLEOTIDE SEQUENCE [LARGE SCALE GENOMIC DNA]</scope>
    <source>
        <strain evidence="13">KS3-K002</strain>
    </source>
</reference>
<dbReference type="PANTHER" id="PTHR22939:SF130">
    <property type="entry name" value="PERIPLASMIC SERINE ENDOPROTEASE DEGP-LIKE-RELATED"/>
    <property type="match status" value="1"/>
</dbReference>
<evidence type="ECO:0000256" key="2">
    <source>
        <dbReference type="ARBA" id="ARBA00004418"/>
    </source>
</evidence>
<protein>
    <recommendedName>
        <fullName evidence="5">Probable periplasmic serine endoprotease DegP-like</fullName>
        <ecNumber evidence="4">3.4.21.107</ecNumber>
    </recommendedName>
    <alternativeName>
        <fullName evidence="10">Protease Do</fullName>
    </alternativeName>
</protein>
<keyword evidence="9" id="KW-0346">Stress response</keyword>
<dbReference type="InterPro" id="IPR001478">
    <property type="entry name" value="PDZ"/>
</dbReference>
<evidence type="ECO:0000256" key="5">
    <source>
        <dbReference type="ARBA" id="ARBA00013958"/>
    </source>
</evidence>
<accession>A0AAE4ZAM9</accession>
<evidence type="ECO:0000256" key="8">
    <source>
        <dbReference type="ARBA" id="ARBA00022801"/>
    </source>
</evidence>
<evidence type="ECO:0000313" key="13">
    <source>
        <dbReference type="EMBL" id="NIR75637.1"/>
    </source>
</evidence>
<name>A0AAE4ZAM9_9BACT</name>
<dbReference type="Pfam" id="PF13180">
    <property type="entry name" value="PDZ_2"/>
    <property type="match status" value="1"/>
</dbReference>
<dbReference type="PROSITE" id="PS51257">
    <property type="entry name" value="PROKAR_LIPOPROTEIN"/>
    <property type="match status" value="1"/>
</dbReference>
<dbReference type="PANTHER" id="PTHR22939">
    <property type="entry name" value="SERINE PROTEASE FAMILY S1C HTRA-RELATED"/>
    <property type="match status" value="1"/>
</dbReference>
<dbReference type="Pfam" id="PF13365">
    <property type="entry name" value="Trypsin_2"/>
    <property type="match status" value="1"/>
</dbReference>
<evidence type="ECO:0000259" key="12">
    <source>
        <dbReference type="PROSITE" id="PS50106"/>
    </source>
</evidence>
<feature type="chain" id="PRO_5042114521" description="Probable periplasmic serine endoprotease DegP-like" evidence="11">
    <location>
        <begin position="23"/>
        <end position="506"/>
    </location>
</feature>
<dbReference type="Pfam" id="PF17820">
    <property type="entry name" value="PDZ_6"/>
    <property type="match status" value="1"/>
</dbReference>
<keyword evidence="8" id="KW-0378">Hydrolase</keyword>
<feature type="domain" description="PDZ" evidence="12">
    <location>
        <begin position="404"/>
        <end position="495"/>
    </location>
</feature>
<evidence type="ECO:0000256" key="9">
    <source>
        <dbReference type="ARBA" id="ARBA00023016"/>
    </source>
</evidence>
<dbReference type="Gene3D" id="2.40.10.10">
    <property type="entry name" value="Trypsin-like serine proteases"/>
    <property type="match status" value="2"/>
</dbReference>
<evidence type="ECO:0000256" key="7">
    <source>
        <dbReference type="ARBA" id="ARBA00022764"/>
    </source>
</evidence>
<dbReference type="Gene3D" id="2.30.42.10">
    <property type="match status" value="2"/>
</dbReference>
<keyword evidence="11" id="KW-0732">Signal</keyword>
<dbReference type="InterPro" id="IPR041489">
    <property type="entry name" value="PDZ_6"/>
</dbReference>
<dbReference type="InterPro" id="IPR036034">
    <property type="entry name" value="PDZ_sf"/>
</dbReference>
<feature type="domain" description="PDZ" evidence="12">
    <location>
        <begin position="292"/>
        <end position="383"/>
    </location>
</feature>
<evidence type="ECO:0000256" key="3">
    <source>
        <dbReference type="ARBA" id="ARBA00010541"/>
    </source>
</evidence>
<proteinExistence type="inferred from homology"/>
<dbReference type="EC" id="3.4.21.107" evidence="4"/>
<comment type="catalytic activity">
    <reaction evidence="1">
        <text>Acts on substrates that are at least partially unfolded. The cleavage site P1 residue is normally between a pair of hydrophobic residues, such as Val-|-Val.</text>
        <dbReference type="EC" id="3.4.21.107"/>
    </reaction>
</comment>
<dbReference type="AlphaFoldDB" id="A0AAE4ZAM9"/>
<evidence type="ECO:0000256" key="11">
    <source>
        <dbReference type="SAM" id="SignalP"/>
    </source>
</evidence>
<dbReference type="GO" id="GO:0006508">
    <property type="term" value="P:proteolysis"/>
    <property type="evidence" value="ECO:0007669"/>
    <property type="project" value="UniProtKB-KW"/>
</dbReference>
<evidence type="ECO:0000256" key="1">
    <source>
        <dbReference type="ARBA" id="ARBA00001772"/>
    </source>
</evidence>
<dbReference type="InterPro" id="IPR009003">
    <property type="entry name" value="Peptidase_S1_PA"/>
</dbReference>
<dbReference type="GO" id="GO:0004252">
    <property type="term" value="F:serine-type endopeptidase activity"/>
    <property type="evidence" value="ECO:0007669"/>
    <property type="project" value="InterPro"/>
</dbReference>
<dbReference type="EMBL" id="JAACAK010000085">
    <property type="protein sequence ID" value="NIR75637.1"/>
    <property type="molecule type" value="Genomic_DNA"/>
</dbReference>
<dbReference type="SUPFAM" id="SSF50494">
    <property type="entry name" value="Trypsin-like serine proteases"/>
    <property type="match status" value="1"/>
</dbReference>
<dbReference type="InterPro" id="IPR043504">
    <property type="entry name" value="Peptidase_S1_PA_chymotrypsin"/>
</dbReference>
<dbReference type="PRINTS" id="PR00834">
    <property type="entry name" value="PROTEASES2C"/>
</dbReference>
<dbReference type="Proteomes" id="UP000702544">
    <property type="component" value="Unassembled WGS sequence"/>
</dbReference>
<evidence type="ECO:0000256" key="4">
    <source>
        <dbReference type="ARBA" id="ARBA00013035"/>
    </source>
</evidence>
<comment type="similarity">
    <text evidence="3">Belongs to the peptidase S1C family.</text>
</comment>
<gene>
    <name evidence="13" type="ORF">GWO12_11090</name>
</gene>
<evidence type="ECO:0000256" key="6">
    <source>
        <dbReference type="ARBA" id="ARBA00022670"/>
    </source>
</evidence>
<comment type="subcellular location">
    <subcellularLocation>
        <location evidence="2">Periplasm</location>
    </subcellularLocation>
</comment>
<keyword evidence="6" id="KW-0645">Protease</keyword>
<dbReference type="SUPFAM" id="SSF50156">
    <property type="entry name" value="PDZ domain-like"/>
    <property type="match status" value="2"/>
</dbReference>
<organism evidence="13 14">
    <name type="scientific">Candidatus Kutchimonas denitrificans</name>
    <dbReference type="NCBI Taxonomy" id="3056748"/>
    <lineage>
        <taxon>Bacteria</taxon>
        <taxon>Pseudomonadati</taxon>
        <taxon>Gemmatimonadota</taxon>
        <taxon>Gemmatimonadia</taxon>
        <taxon>Candidatus Palauibacterales</taxon>
        <taxon>Candidatus Palauibacteraceae</taxon>
        <taxon>Candidatus Kutchimonas</taxon>
    </lineage>
</organism>
<keyword evidence="7" id="KW-0574">Periplasm</keyword>
<evidence type="ECO:0000313" key="14">
    <source>
        <dbReference type="Proteomes" id="UP000702544"/>
    </source>
</evidence>
<sequence>MGNRAKIISGLAGVLALTLSVAGCDIGNAAGGQEVSAEVSRPSATATTQQEYGATEASLTNADTVAATALSAAFRDAADRVLPAVVFVTVEREAAASSRALPLPEPFRYFFDSPERGQLPPDRGNGSGFIIDPNGRVVTNHHVVAEATNVTVRLHDGREYQAEIVGSDPTTDVAVLQLKGDVENLPSARFRESRSLQVGDWVLALGNPLGLEFTVTAGIVSAKGRQLTGRETALEAYIQTDAAINPGNSGGPLIDLQGRVVGINAAISGGPRFVGYGFAVPSDLAQRVISDLLEYGHVRRPRLGVRISDVTAVDAEAYGLERVAGAEVNSVGEDTPAEEAGLEVGDVIVALDGRPIANATELTTSLAQRQPGDEVELTVVRDGEHRVLIAELGEFPSEGEPETRVAAATSSEELLGFTVQPVTPRIADRFGYDIDSGLVISQVERYGPAARAGIRPGQLLLRIDGQPVRDESDFASLAGSIASGDVVSVRVRDPQIGETIINYRTR</sequence>
<feature type="signal peptide" evidence="11">
    <location>
        <begin position="1"/>
        <end position="22"/>
    </location>
</feature>
<evidence type="ECO:0000256" key="10">
    <source>
        <dbReference type="ARBA" id="ARBA00032850"/>
    </source>
</evidence>
<dbReference type="InterPro" id="IPR001940">
    <property type="entry name" value="Peptidase_S1C"/>
</dbReference>